<reference evidence="9 10" key="1">
    <citation type="journal article" date="2016" name="Nat. Commun.">
        <title>Extremotolerant tardigrade genome and improved radiotolerance of human cultured cells by tardigrade-unique protein.</title>
        <authorList>
            <person name="Hashimoto T."/>
            <person name="Horikawa D.D."/>
            <person name="Saito Y."/>
            <person name="Kuwahara H."/>
            <person name="Kozuka-Hata H."/>
            <person name="Shin-I T."/>
            <person name="Minakuchi Y."/>
            <person name="Ohishi K."/>
            <person name="Motoyama A."/>
            <person name="Aizu T."/>
            <person name="Enomoto A."/>
            <person name="Kondo K."/>
            <person name="Tanaka S."/>
            <person name="Hara Y."/>
            <person name="Koshikawa S."/>
            <person name="Sagara H."/>
            <person name="Miura T."/>
            <person name="Yokobori S."/>
            <person name="Miyagawa K."/>
            <person name="Suzuki Y."/>
            <person name="Kubo T."/>
            <person name="Oyama M."/>
            <person name="Kohara Y."/>
            <person name="Fujiyama A."/>
            <person name="Arakawa K."/>
            <person name="Katayama T."/>
            <person name="Toyoda A."/>
            <person name="Kunieda T."/>
        </authorList>
    </citation>
    <scope>NUCLEOTIDE SEQUENCE [LARGE SCALE GENOMIC DNA]</scope>
    <source>
        <strain evidence="9 10">YOKOZUNA-1</strain>
    </source>
</reference>
<comment type="subcellular location">
    <subcellularLocation>
        <location evidence="1 7">Nucleus</location>
    </subcellularLocation>
</comment>
<evidence type="ECO:0000256" key="1">
    <source>
        <dbReference type="ARBA" id="ARBA00004123"/>
    </source>
</evidence>
<comment type="caution">
    <text evidence="9">The sequence shown here is derived from an EMBL/GenBank/DDBJ whole genome shotgun (WGS) entry which is preliminary data.</text>
</comment>
<keyword evidence="4 7" id="KW-0747">Spliceosome</keyword>
<dbReference type="Pfam" id="PF03371">
    <property type="entry name" value="PRP38"/>
    <property type="match status" value="1"/>
</dbReference>
<evidence type="ECO:0000313" key="9">
    <source>
        <dbReference type="EMBL" id="GAU93008.1"/>
    </source>
</evidence>
<evidence type="ECO:0000256" key="7">
    <source>
        <dbReference type="RuleBase" id="RU367025"/>
    </source>
</evidence>
<protein>
    <recommendedName>
        <fullName evidence="7">Pre-mRNA-splicing factor 38</fullName>
    </recommendedName>
</protein>
<evidence type="ECO:0000256" key="2">
    <source>
        <dbReference type="ARBA" id="ARBA00006164"/>
    </source>
</evidence>
<sequence length="305" mass="36275">MANKTVKDAVAVHGSDPQHIIDAIVRQRIRDSIYWKEECFALTAERVVDKAMALKYVGGVYGGNVKPTPFLCLVLKLLQIQPEKEIIMEFIRQEEFKYVRALGAFYFRLVATAKEIFGELEPLYKDYRKILFQDRMGKFEVIHVDEFIDRVLREERYCDVILPRLQKRLVLEETNELEPRVSALDDEIRPREDDETSEDEKDKKRSRPSQSDRRRETDRSPGRERERRQRRRSSSSSSSSSSDSDDDRDRRRRRSRTNSPPRRQDRERVGHRRQSPSDSRNRDHRGNDRQSDRRGRDSSERSYRR</sequence>
<dbReference type="OrthoDB" id="190958at2759"/>
<feature type="compositionally biased region" description="Basic and acidic residues" evidence="8">
    <location>
        <begin position="279"/>
        <end position="305"/>
    </location>
</feature>
<dbReference type="STRING" id="947166.A0A1D1V3I1"/>
<comment type="function">
    <text evidence="7">Required for pre-mRNA splicing.</text>
</comment>
<keyword evidence="10" id="KW-1185">Reference proteome</keyword>
<feature type="compositionally biased region" description="Basic and acidic residues" evidence="8">
    <location>
        <begin position="210"/>
        <end position="227"/>
    </location>
</feature>
<dbReference type="AlphaFoldDB" id="A0A1D1V3I1"/>
<dbReference type="PANTHER" id="PTHR23142">
    <property type="entry name" value="PRE-MRNA-SPLICING FACTOR 38A-RELATED"/>
    <property type="match status" value="1"/>
</dbReference>
<gene>
    <name evidence="9" type="primary">RvY_05009</name>
    <name evidence="9" type="synonym">RvY_05009.1</name>
    <name evidence="9" type="ORF">RvY_05009-1</name>
</gene>
<dbReference type="Proteomes" id="UP000186922">
    <property type="component" value="Unassembled WGS sequence"/>
</dbReference>
<evidence type="ECO:0000256" key="4">
    <source>
        <dbReference type="ARBA" id="ARBA00022728"/>
    </source>
</evidence>
<keyword evidence="6 7" id="KW-0539">Nucleus</keyword>
<comment type="similarity">
    <text evidence="2 7">Belongs to the PRP38 family.</text>
</comment>
<dbReference type="GO" id="GO:0000398">
    <property type="term" value="P:mRNA splicing, via spliceosome"/>
    <property type="evidence" value="ECO:0007669"/>
    <property type="project" value="UniProtKB-UniRule"/>
</dbReference>
<evidence type="ECO:0000256" key="5">
    <source>
        <dbReference type="ARBA" id="ARBA00023187"/>
    </source>
</evidence>
<dbReference type="EMBL" id="BDGG01000002">
    <property type="protein sequence ID" value="GAU93008.1"/>
    <property type="molecule type" value="Genomic_DNA"/>
</dbReference>
<feature type="region of interest" description="Disordered" evidence="8">
    <location>
        <begin position="181"/>
        <end position="305"/>
    </location>
</feature>
<keyword evidence="5 7" id="KW-0508">mRNA splicing</keyword>
<proteinExistence type="inferred from homology"/>
<accession>A0A1D1V3I1</accession>
<evidence type="ECO:0000256" key="8">
    <source>
        <dbReference type="SAM" id="MobiDB-lite"/>
    </source>
</evidence>
<name>A0A1D1V3I1_RAMVA</name>
<dbReference type="InterPro" id="IPR005037">
    <property type="entry name" value="PRP38"/>
</dbReference>
<evidence type="ECO:0000313" key="10">
    <source>
        <dbReference type="Proteomes" id="UP000186922"/>
    </source>
</evidence>
<keyword evidence="3 7" id="KW-0507">mRNA processing</keyword>
<evidence type="ECO:0000256" key="3">
    <source>
        <dbReference type="ARBA" id="ARBA00022664"/>
    </source>
</evidence>
<evidence type="ECO:0000256" key="6">
    <source>
        <dbReference type="ARBA" id="ARBA00023242"/>
    </source>
</evidence>
<organism evidence="9 10">
    <name type="scientific">Ramazzottius varieornatus</name>
    <name type="common">Water bear</name>
    <name type="synonym">Tardigrade</name>
    <dbReference type="NCBI Taxonomy" id="947166"/>
    <lineage>
        <taxon>Eukaryota</taxon>
        <taxon>Metazoa</taxon>
        <taxon>Ecdysozoa</taxon>
        <taxon>Tardigrada</taxon>
        <taxon>Eutardigrada</taxon>
        <taxon>Parachela</taxon>
        <taxon>Hypsibioidea</taxon>
        <taxon>Ramazzottiidae</taxon>
        <taxon>Ramazzottius</taxon>
    </lineage>
</organism>
<dbReference type="GO" id="GO:0005681">
    <property type="term" value="C:spliceosomal complex"/>
    <property type="evidence" value="ECO:0007669"/>
    <property type="project" value="UniProtKB-KW"/>
</dbReference>